<dbReference type="AlphaFoldDB" id="A0A2X2CAS4"/>
<accession>A0A2X2CAS4</accession>
<gene>
    <name evidence="1" type="ORF">NCTC10975_05299</name>
</gene>
<protein>
    <submittedName>
        <fullName evidence="1">Uncharacterized protein</fullName>
    </submittedName>
</protein>
<evidence type="ECO:0000313" key="1">
    <source>
        <dbReference type="EMBL" id="SPZ04424.1"/>
    </source>
</evidence>
<reference evidence="1 2" key="1">
    <citation type="submission" date="2018-06" db="EMBL/GenBank/DDBJ databases">
        <authorList>
            <consortium name="Pathogen Informatics"/>
            <person name="Doyle S."/>
        </authorList>
    </citation>
    <scope>NUCLEOTIDE SEQUENCE [LARGE SCALE GENOMIC DNA]</scope>
    <source>
        <strain evidence="1 2">NCTC10975</strain>
    </source>
</reference>
<dbReference type="Proteomes" id="UP000251485">
    <property type="component" value="Unassembled WGS sequence"/>
</dbReference>
<name>A0A2X2CAS4_PROMI</name>
<organism evidence="1 2">
    <name type="scientific">Proteus mirabilis</name>
    <dbReference type="NCBI Taxonomy" id="584"/>
    <lineage>
        <taxon>Bacteria</taxon>
        <taxon>Pseudomonadati</taxon>
        <taxon>Pseudomonadota</taxon>
        <taxon>Gammaproteobacteria</taxon>
        <taxon>Enterobacterales</taxon>
        <taxon>Morganellaceae</taxon>
        <taxon>Proteus</taxon>
    </lineage>
</organism>
<sequence>MKWSDTREIGEALYDLYPIQIQKPFVLPICISGFAN</sequence>
<dbReference type="EMBL" id="UAUE01000042">
    <property type="protein sequence ID" value="SPZ04424.1"/>
    <property type="molecule type" value="Genomic_DNA"/>
</dbReference>
<evidence type="ECO:0000313" key="2">
    <source>
        <dbReference type="Proteomes" id="UP000251485"/>
    </source>
</evidence>
<proteinExistence type="predicted"/>